<evidence type="ECO:0000313" key="2">
    <source>
        <dbReference type="Proteomes" id="UP000003302"/>
    </source>
</evidence>
<protein>
    <submittedName>
        <fullName evidence="1">Uncharacterized protein</fullName>
    </submittedName>
</protein>
<reference evidence="1 2" key="1">
    <citation type="submission" date="2011-01" db="EMBL/GenBank/DDBJ databases">
        <title>Shigella flexneri CDC 796-83 whole genome shotgun sequencing project.</title>
        <authorList>
            <person name="Mane S.P."/>
            <person name="Sobral B.W."/>
            <person name="Cebula T."/>
            <person name="Chertkov O."/>
            <person name="Munk A.C."/>
            <person name="Tapia R."/>
            <person name="Green L."/>
            <person name="Rogers Y."/>
            <person name="Detter J.C."/>
            <person name="Bruce D."/>
            <person name="Brettin T.S."/>
        </authorList>
    </citation>
    <scope>NUCLEOTIDE SEQUENCE [LARGE SCALE GENOMIC DNA]</scope>
    <source>
        <strain evidence="1 2">CDC 796-83</strain>
    </source>
</reference>
<name>A0A6N3QGQ5_SHIFL</name>
<sequence length="39" mass="4218">MSTIWSSISETGVFMKMFLRMLLISTGVGDENDAPPSPA</sequence>
<dbReference type="AlphaFoldDB" id="A0A6N3QGQ5"/>
<comment type="caution">
    <text evidence="1">The sequence shown here is derived from an EMBL/GenBank/DDBJ whole genome shotgun (WGS) entry which is preliminary data.</text>
</comment>
<accession>A0A6N3QGQ5</accession>
<dbReference type="Proteomes" id="UP000003302">
    <property type="component" value="Unassembled WGS sequence"/>
</dbReference>
<proteinExistence type="predicted"/>
<gene>
    <name evidence="1" type="ORF">SGF_03521</name>
</gene>
<dbReference type="EMBL" id="AERO01000140">
    <property type="protein sequence ID" value="EFW59167.1"/>
    <property type="molecule type" value="Genomic_DNA"/>
</dbReference>
<evidence type="ECO:0000313" key="1">
    <source>
        <dbReference type="EMBL" id="EFW59167.1"/>
    </source>
</evidence>
<organism evidence="1 2">
    <name type="scientific">Shigella flexneri CDC 796-83</name>
    <dbReference type="NCBI Taxonomy" id="945360"/>
    <lineage>
        <taxon>Bacteria</taxon>
        <taxon>Pseudomonadati</taxon>
        <taxon>Pseudomonadota</taxon>
        <taxon>Gammaproteobacteria</taxon>
        <taxon>Enterobacterales</taxon>
        <taxon>Enterobacteriaceae</taxon>
        <taxon>Shigella</taxon>
    </lineage>
</organism>